<keyword evidence="1" id="KW-1133">Transmembrane helix</keyword>
<keyword evidence="3" id="KW-1185">Reference proteome</keyword>
<proteinExistence type="predicted"/>
<organism evidence="2 3">
    <name type="scientific">Linnemannia schmuckeri</name>
    <dbReference type="NCBI Taxonomy" id="64567"/>
    <lineage>
        <taxon>Eukaryota</taxon>
        <taxon>Fungi</taxon>
        <taxon>Fungi incertae sedis</taxon>
        <taxon>Mucoromycota</taxon>
        <taxon>Mortierellomycotina</taxon>
        <taxon>Mortierellomycetes</taxon>
        <taxon>Mortierellales</taxon>
        <taxon>Mortierellaceae</taxon>
        <taxon>Linnemannia</taxon>
    </lineage>
</organism>
<gene>
    <name evidence="2" type="ORF">BG015_004178</name>
</gene>
<reference evidence="2" key="1">
    <citation type="journal article" date="2020" name="Fungal Divers.">
        <title>Resolving the Mortierellaceae phylogeny through synthesis of multi-gene phylogenetics and phylogenomics.</title>
        <authorList>
            <person name="Vandepol N."/>
            <person name="Liber J."/>
            <person name="Desiro A."/>
            <person name="Na H."/>
            <person name="Kennedy M."/>
            <person name="Barry K."/>
            <person name="Grigoriev I.V."/>
            <person name="Miller A.N."/>
            <person name="O'Donnell K."/>
            <person name="Stajich J.E."/>
            <person name="Bonito G."/>
        </authorList>
    </citation>
    <scope>NUCLEOTIDE SEQUENCE</scope>
    <source>
        <strain evidence="2">NRRL 6426</strain>
    </source>
</reference>
<evidence type="ECO:0000313" key="2">
    <source>
        <dbReference type="EMBL" id="KAF9156561.1"/>
    </source>
</evidence>
<keyword evidence="1" id="KW-0812">Transmembrane</keyword>
<keyword evidence="1" id="KW-0472">Membrane</keyword>
<dbReference type="Proteomes" id="UP000748756">
    <property type="component" value="Unassembled WGS sequence"/>
</dbReference>
<name>A0A9P5SAA8_9FUNG</name>
<dbReference type="OrthoDB" id="2308699at2759"/>
<evidence type="ECO:0000313" key="3">
    <source>
        <dbReference type="Proteomes" id="UP000748756"/>
    </source>
</evidence>
<accession>A0A9P5SAA8</accession>
<feature type="transmembrane region" description="Helical" evidence="1">
    <location>
        <begin position="12"/>
        <end position="30"/>
    </location>
</feature>
<sequence>MQKLNFNKPSHIMLCWAGLTISGALVYNVTKNSIYLRKREYAIPSETIPTKVNQLSWEERIAQDEANAAKKGYKVDYRGIHETTAAEAKDV</sequence>
<comment type="caution">
    <text evidence="2">The sequence shown here is derived from an EMBL/GenBank/DDBJ whole genome shotgun (WGS) entry which is preliminary data.</text>
</comment>
<dbReference type="AlphaFoldDB" id="A0A9P5SAA8"/>
<protein>
    <submittedName>
        <fullName evidence="2">Uncharacterized protein</fullName>
    </submittedName>
</protein>
<dbReference type="EMBL" id="JAAAUQ010000020">
    <property type="protein sequence ID" value="KAF9156561.1"/>
    <property type="molecule type" value="Genomic_DNA"/>
</dbReference>
<evidence type="ECO:0000256" key="1">
    <source>
        <dbReference type="SAM" id="Phobius"/>
    </source>
</evidence>